<feature type="compositionally biased region" description="Polar residues" evidence="6">
    <location>
        <begin position="890"/>
        <end position="902"/>
    </location>
</feature>
<dbReference type="Gene3D" id="1.10.10.10">
    <property type="entry name" value="Winged helix-like DNA-binding domain superfamily/Winged helix DNA-binding domain"/>
    <property type="match status" value="1"/>
</dbReference>
<comment type="similarity">
    <text evidence="1 4 5">Belongs to the cullin family.</text>
</comment>
<evidence type="ECO:0000256" key="2">
    <source>
        <dbReference type="ARBA" id="ARBA00022499"/>
    </source>
</evidence>
<dbReference type="Pfam" id="PF26557">
    <property type="entry name" value="Cullin_AB"/>
    <property type="match status" value="1"/>
</dbReference>
<reference evidence="8 9" key="1">
    <citation type="submission" date="2024-10" db="EMBL/GenBank/DDBJ databases">
        <title>Updated reference genomes for cyclostephanoid diatoms.</title>
        <authorList>
            <person name="Roberts W.R."/>
            <person name="Alverson A.J."/>
        </authorList>
    </citation>
    <scope>NUCLEOTIDE SEQUENCE [LARGE SCALE GENOMIC DNA]</scope>
    <source>
        <strain evidence="8 9">AJA010-31</strain>
    </source>
</reference>
<dbReference type="InterPro" id="IPR016157">
    <property type="entry name" value="Cullin_CS"/>
</dbReference>
<dbReference type="InterPro" id="IPR001373">
    <property type="entry name" value="Cullin_N"/>
</dbReference>
<protein>
    <recommendedName>
        <fullName evidence="7">Cullin family profile domain-containing protein</fullName>
    </recommendedName>
</protein>
<dbReference type="InterPro" id="IPR059120">
    <property type="entry name" value="Cullin-like_AB"/>
</dbReference>
<evidence type="ECO:0000256" key="6">
    <source>
        <dbReference type="SAM" id="MobiDB-lite"/>
    </source>
</evidence>
<dbReference type="PROSITE" id="PS50069">
    <property type="entry name" value="CULLIN_2"/>
    <property type="match status" value="1"/>
</dbReference>
<dbReference type="SMART" id="SM00182">
    <property type="entry name" value="CULLIN"/>
    <property type="match status" value="1"/>
</dbReference>
<dbReference type="EMBL" id="JALLPJ020001254">
    <property type="protein sequence ID" value="KAL3772954.1"/>
    <property type="molecule type" value="Genomic_DNA"/>
</dbReference>
<dbReference type="InterPro" id="IPR019559">
    <property type="entry name" value="Cullin_neddylation_domain"/>
</dbReference>
<evidence type="ECO:0000313" key="9">
    <source>
        <dbReference type="Proteomes" id="UP001530400"/>
    </source>
</evidence>
<feature type="region of interest" description="Disordered" evidence="6">
    <location>
        <begin position="878"/>
        <end position="911"/>
    </location>
</feature>
<evidence type="ECO:0000259" key="7">
    <source>
        <dbReference type="PROSITE" id="PS50069"/>
    </source>
</evidence>
<dbReference type="InterPro" id="IPR016158">
    <property type="entry name" value="Cullin_homology"/>
</dbReference>
<dbReference type="InterPro" id="IPR036390">
    <property type="entry name" value="WH_DNA-bd_sf"/>
</dbReference>
<accession>A0ABD3NA41</accession>
<dbReference type="InterPro" id="IPR036388">
    <property type="entry name" value="WH-like_DNA-bd_sf"/>
</dbReference>
<organism evidence="8 9">
    <name type="scientific">Cyclotella atomus</name>
    <dbReference type="NCBI Taxonomy" id="382360"/>
    <lineage>
        <taxon>Eukaryota</taxon>
        <taxon>Sar</taxon>
        <taxon>Stramenopiles</taxon>
        <taxon>Ochrophyta</taxon>
        <taxon>Bacillariophyta</taxon>
        <taxon>Coscinodiscophyceae</taxon>
        <taxon>Thalassiosirophycidae</taxon>
        <taxon>Stephanodiscales</taxon>
        <taxon>Stephanodiscaceae</taxon>
        <taxon>Cyclotella</taxon>
    </lineage>
</organism>
<dbReference type="SUPFAM" id="SSF75632">
    <property type="entry name" value="Cullin homology domain"/>
    <property type="match status" value="1"/>
</dbReference>
<dbReference type="AlphaFoldDB" id="A0ABD3NA41"/>
<evidence type="ECO:0000256" key="1">
    <source>
        <dbReference type="ARBA" id="ARBA00006019"/>
    </source>
</evidence>
<feature type="compositionally biased region" description="Low complexity" evidence="6">
    <location>
        <begin position="18"/>
        <end position="50"/>
    </location>
</feature>
<dbReference type="SUPFAM" id="SSF74788">
    <property type="entry name" value="Cullin repeat-like"/>
    <property type="match status" value="2"/>
</dbReference>
<dbReference type="InterPro" id="IPR016159">
    <property type="entry name" value="Cullin_repeat-like_dom_sf"/>
</dbReference>
<evidence type="ECO:0000313" key="8">
    <source>
        <dbReference type="EMBL" id="KAL3772954.1"/>
    </source>
</evidence>
<dbReference type="Proteomes" id="UP001530400">
    <property type="component" value="Unassembled WGS sequence"/>
</dbReference>
<proteinExistence type="inferred from homology"/>
<comment type="caution">
    <text evidence="8">The sequence shown here is derived from an EMBL/GenBank/DDBJ whole genome shotgun (WGS) entry which is preliminary data.</text>
</comment>
<dbReference type="SMART" id="SM00884">
    <property type="entry name" value="Cullin_Nedd8"/>
    <property type="match status" value="1"/>
</dbReference>
<dbReference type="PROSITE" id="PS01256">
    <property type="entry name" value="CULLIN_1"/>
    <property type="match status" value="1"/>
</dbReference>
<sequence>MKKSGGIVIGMKKKKKPIVIAPSKNSRPSSPVTVVNESSTNNTNANSNAPKSKHKLVIKPFQNPPSIPPDFYETSLSTLQRAAVAVLRREPLLSTTTVEGGRRRLSREELYTSVQDLIVHGYGKELYGEVVNIVDKAAGEVVMRLTGEGLVKSDDMVGYCPEIIVAILGTDEKHQGLHEKRLELLKQWHAVCRVSYAEEYLTFVRSIFLVLDRAFVFMSECDLEMLNSGSNAVVGENLKGKVMDRTSLFGGVNSRVWELWEVGIACLRRHLTFEPEALTTSGRAFSVLSAMVLVTTHALLAEYDDDQSINRSHQAVASIAGDTRPLIRNCVQSCIDLGSTSALLEELIVAASSRFRNESKKWGSALNESRKTAPQFLSHVEHRLKQSSSMTTYYLPSNAAASTTLRQLANRSNPLVGSSRSVDEHGVVWKSINSSTRRILPAIIEAELLSPHLVPTGVLHPKHLYPILDDCEGDNNNNNNTSWKTAEKTFENAKRLYGLCWRMTATFSTSSTSSTPLENLRIEFGKYGRLRGSEIITQGAQDNASGNSSKETEKSIIPDLLLFKAHLQMLLTVAFRNDEAFAASVRSILEDVCNGSTLPGGGDGGRRIAELLAKHVDARFKDAKAQASPVVVSTLSASVEATSVSTDHNESFQNQIMTIFRHVHSKDVFEAFYKRDLAKRLLTGRSVSSDVERSFLSKLKAECGAGYTSKMEGMFKDMDLSRDIMTSYATYSTGATGQNVATDKATDMDVQVLTTNYWPAYPKHPNIILPPELIAHQANFESYYKNKYQGRRIAWQYSLGNCIVKAFFPKQSAGKELIVNLCQTLVLLCFQYDDGPDGRGLTVDDIIKKTGIDDRAEVERVLQSLSLGRDGTRVLIKVDHDSPTEEKDMSSSTLVSENSSPGKSKRKVRRNVGPHDRFLFNASFTSNQRRIRITNITMKETAQERSETHEAVSKDRLYLIDAAVVRIMKARKTIDHRDLMGEVMTQLKFPSSSADIKKRVESLIEREYMERVEGNRSRYNYLA</sequence>
<name>A0ABD3NA41_9STRA</name>
<evidence type="ECO:0000256" key="3">
    <source>
        <dbReference type="ARBA" id="ARBA00022843"/>
    </source>
</evidence>
<feature type="domain" description="Cullin family profile" evidence="7">
    <location>
        <begin position="607"/>
        <end position="855"/>
    </location>
</feature>
<feature type="region of interest" description="Disordered" evidence="6">
    <location>
        <begin position="18"/>
        <end position="52"/>
    </location>
</feature>
<dbReference type="Pfam" id="PF10557">
    <property type="entry name" value="Cullin_Nedd8"/>
    <property type="match status" value="1"/>
</dbReference>
<keyword evidence="3" id="KW-0832">Ubl conjugation</keyword>
<gene>
    <name evidence="8" type="ORF">ACHAWO_008684</name>
</gene>
<dbReference type="FunFam" id="1.10.10.10:FF:000050">
    <property type="entry name" value="Cullin 4B"/>
    <property type="match status" value="1"/>
</dbReference>
<keyword evidence="2" id="KW-1017">Isopeptide bond</keyword>
<evidence type="ECO:0000256" key="4">
    <source>
        <dbReference type="PROSITE-ProRule" id="PRU00330"/>
    </source>
</evidence>
<dbReference type="InterPro" id="IPR036317">
    <property type="entry name" value="Cullin_homology_sf"/>
</dbReference>
<dbReference type="Gene3D" id="1.20.1310.10">
    <property type="entry name" value="Cullin Repeats"/>
    <property type="match status" value="3"/>
</dbReference>
<dbReference type="Gene3D" id="3.30.230.130">
    <property type="entry name" value="Cullin, Chain C, Domain 2"/>
    <property type="match status" value="1"/>
</dbReference>
<evidence type="ECO:0000256" key="5">
    <source>
        <dbReference type="RuleBase" id="RU003829"/>
    </source>
</evidence>
<dbReference type="FunFam" id="1.20.1310.10:FF:000002">
    <property type="entry name" value="cullin-3 isoform X1"/>
    <property type="match status" value="1"/>
</dbReference>
<dbReference type="InterPro" id="IPR045093">
    <property type="entry name" value="Cullin"/>
</dbReference>
<dbReference type="SUPFAM" id="SSF46785">
    <property type="entry name" value="Winged helix' DNA-binding domain"/>
    <property type="match status" value="1"/>
</dbReference>
<keyword evidence="9" id="KW-1185">Reference proteome</keyword>
<dbReference type="Pfam" id="PF00888">
    <property type="entry name" value="Cullin"/>
    <property type="match status" value="2"/>
</dbReference>
<dbReference type="PANTHER" id="PTHR11932">
    <property type="entry name" value="CULLIN"/>
    <property type="match status" value="1"/>
</dbReference>
<feature type="compositionally biased region" description="Basic and acidic residues" evidence="6">
    <location>
        <begin position="878"/>
        <end position="889"/>
    </location>
</feature>